<keyword evidence="2" id="KW-0520">NAD</keyword>
<evidence type="ECO:0000256" key="1">
    <source>
        <dbReference type="ARBA" id="ARBA00023002"/>
    </source>
</evidence>
<dbReference type="AlphaFoldDB" id="A0A9W6FT01"/>
<evidence type="ECO:0000313" key="5">
    <source>
        <dbReference type="EMBL" id="GLI34654.1"/>
    </source>
</evidence>
<protein>
    <submittedName>
        <fullName evidence="5">Hydrogenase</fullName>
    </submittedName>
</protein>
<evidence type="ECO:0000256" key="2">
    <source>
        <dbReference type="ARBA" id="ARBA00023027"/>
    </source>
</evidence>
<dbReference type="Gene3D" id="1.10.645.10">
    <property type="entry name" value="Cytochrome-c3 Hydrogenase, chain B"/>
    <property type="match status" value="1"/>
</dbReference>
<dbReference type="InterPro" id="IPR029014">
    <property type="entry name" value="NiFe-Hase_large"/>
</dbReference>
<sequence length="506" mass="55720">MSLLAAQVHPIANGQALDFKDISTAGLDDFLQYVIEATEHHVRISSLFAQPLEHDITRLWAILSYDHQSLVLPIYTDLARNRYPSLTPYCAQAHWFERELFEQIGIIPEGHPWLKPIRFQPPFFPGARSGSAQHEIGMTDFFRVEGEEIHEVAVGPVHAGIIEPGHFRFQCHGEDVFHLEISLGYQHRGIEKALTGGPDRRTVHYMETAAGDTTVGHTLAYCQAIEALSGTEVPPRAQVLRGIALELERIANHTGDLGALAGDVGYLPTLSFCGRIRGDVLNMTAVLCGNRFGRGFLRPGGTGFDIDSGIRDDLLNRLQAVETDLRVAVDLLWNAPSVMARFEGTGTVTRKLCDDIGLVGPAARACGADRDIRKDMPLGIFESSRIPVATCDSGDVFARSKVRWLEIQSSIALIREHLENSAAGAVLSPPAPLAPNRLAVSLVEGWRGEICHVALTDSEGRFARYKIVDPSFHNWFGLACALRDQQISDFPLCNKSFNLSYCGHDL</sequence>
<dbReference type="SUPFAM" id="SSF56762">
    <property type="entry name" value="HydB/Nqo4-like"/>
    <property type="match status" value="1"/>
</dbReference>
<dbReference type="Proteomes" id="UP001144372">
    <property type="component" value="Unassembled WGS sequence"/>
</dbReference>
<dbReference type="SUPFAM" id="SSF143243">
    <property type="entry name" value="Nqo5-like"/>
    <property type="match status" value="1"/>
</dbReference>
<dbReference type="InterPro" id="IPR001135">
    <property type="entry name" value="NADH_Q_OxRdtase_suD"/>
</dbReference>
<accession>A0A9W6FT01</accession>
<dbReference type="Pfam" id="PF00329">
    <property type="entry name" value="Complex1_30kDa"/>
    <property type="match status" value="1"/>
</dbReference>
<organism evidence="5 6">
    <name type="scientific">Desulforhabdus amnigena</name>
    <dbReference type="NCBI Taxonomy" id="40218"/>
    <lineage>
        <taxon>Bacteria</taxon>
        <taxon>Pseudomonadati</taxon>
        <taxon>Thermodesulfobacteriota</taxon>
        <taxon>Syntrophobacteria</taxon>
        <taxon>Syntrophobacterales</taxon>
        <taxon>Syntrophobacteraceae</taxon>
        <taxon>Desulforhabdus</taxon>
    </lineage>
</organism>
<dbReference type="InterPro" id="IPR037232">
    <property type="entry name" value="NADH_quin_OxRdtase_su_C/D-like"/>
</dbReference>
<proteinExistence type="predicted"/>
<keyword evidence="1" id="KW-0560">Oxidoreductase</keyword>
<dbReference type="InterPro" id="IPR052197">
    <property type="entry name" value="ComplexI_49kDa-like"/>
</dbReference>
<evidence type="ECO:0000259" key="3">
    <source>
        <dbReference type="Pfam" id="PF00329"/>
    </source>
</evidence>
<dbReference type="GO" id="GO:0008137">
    <property type="term" value="F:NADH dehydrogenase (ubiquinone) activity"/>
    <property type="evidence" value="ECO:0007669"/>
    <property type="project" value="InterPro"/>
</dbReference>
<feature type="domain" description="NADH:ubiquinone oxidoreductase 30kDa subunit" evidence="3">
    <location>
        <begin position="30"/>
        <end position="119"/>
    </location>
</feature>
<name>A0A9W6FT01_9BACT</name>
<keyword evidence="6" id="KW-1185">Reference proteome</keyword>
<dbReference type="EMBL" id="BSDR01000001">
    <property type="protein sequence ID" value="GLI34654.1"/>
    <property type="molecule type" value="Genomic_DNA"/>
</dbReference>
<dbReference type="RefSeq" id="WP_281794035.1">
    <property type="nucleotide sequence ID" value="NZ_BSDR01000001.1"/>
</dbReference>
<comment type="caution">
    <text evidence="5">The sequence shown here is derived from an EMBL/GenBank/DDBJ whole genome shotgun (WGS) entry which is preliminary data.</text>
</comment>
<evidence type="ECO:0000259" key="4">
    <source>
        <dbReference type="Pfam" id="PF00346"/>
    </source>
</evidence>
<dbReference type="Gene3D" id="3.30.460.80">
    <property type="entry name" value="NADH:ubiquinone oxidoreductase, 30kDa subunit"/>
    <property type="match status" value="1"/>
</dbReference>
<reference evidence="5" key="1">
    <citation type="submission" date="2022-12" db="EMBL/GenBank/DDBJ databases">
        <title>Reference genome sequencing for broad-spectrum identification of bacterial and archaeal isolates by mass spectrometry.</title>
        <authorList>
            <person name="Sekiguchi Y."/>
            <person name="Tourlousse D.M."/>
        </authorList>
    </citation>
    <scope>NUCLEOTIDE SEQUENCE</scope>
    <source>
        <strain evidence="5">ASRB1</strain>
    </source>
</reference>
<dbReference type="InterPro" id="IPR001268">
    <property type="entry name" value="NADH_UbQ_OxRdtase_30kDa_su"/>
</dbReference>
<dbReference type="PANTHER" id="PTHR43485:SF1">
    <property type="entry name" value="FORMATE HYDROGENLYASE SUBUNIT 5-RELATED"/>
    <property type="match status" value="1"/>
</dbReference>
<feature type="domain" description="NADH-quinone oxidoreductase subunit D" evidence="4">
    <location>
        <begin position="263"/>
        <end position="428"/>
    </location>
</feature>
<dbReference type="GO" id="GO:0051287">
    <property type="term" value="F:NAD binding"/>
    <property type="evidence" value="ECO:0007669"/>
    <property type="project" value="InterPro"/>
</dbReference>
<dbReference type="Pfam" id="PF00346">
    <property type="entry name" value="Complex1_49kDa"/>
    <property type="match status" value="1"/>
</dbReference>
<evidence type="ECO:0000313" key="6">
    <source>
        <dbReference type="Proteomes" id="UP001144372"/>
    </source>
</evidence>
<dbReference type="GO" id="GO:0016651">
    <property type="term" value="F:oxidoreductase activity, acting on NAD(P)H"/>
    <property type="evidence" value="ECO:0007669"/>
    <property type="project" value="InterPro"/>
</dbReference>
<gene>
    <name evidence="5" type="primary">ehrL</name>
    <name evidence="5" type="ORF">DAMNIGENAA_20870</name>
</gene>
<dbReference type="GO" id="GO:0048038">
    <property type="term" value="F:quinone binding"/>
    <property type="evidence" value="ECO:0007669"/>
    <property type="project" value="InterPro"/>
</dbReference>
<dbReference type="PANTHER" id="PTHR43485">
    <property type="entry name" value="HYDROGENASE-4 COMPONENT G"/>
    <property type="match status" value="1"/>
</dbReference>